<dbReference type="InterPro" id="IPR043519">
    <property type="entry name" value="NT_sf"/>
</dbReference>
<dbReference type="GO" id="GO:0016779">
    <property type="term" value="F:nucleotidyltransferase activity"/>
    <property type="evidence" value="ECO:0007669"/>
    <property type="project" value="InterPro"/>
</dbReference>
<gene>
    <name evidence="2" type="ORF">MBAV_006028</name>
</gene>
<comment type="caution">
    <text evidence="2">The sequence shown here is derived from an EMBL/GenBank/DDBJ whole genome shotgun (WGS) entry which is preliminary data.</text>
</comment>
<organism evidence="2 3">
    <name type="scientific">Candidatus Magnetobacterium bavaricum</name>
    <dbReference type="NCBI Taxonomy" id="29290"/>
    <lineage>
        <taxon>Bacteria</taxon>
        <taxon>Pseudomonadati</taxon>
        <taxon>Nitrospirota</taxon>
        <taxon>Thermodesulfovibrionia</taxon>
        <taxon>Thermodesulfovibrionales</taxon>
        <taxon>Candidatus Magnetobacteriaceae</taxon>
        <taxon>Candidatus Magnetobacterium</taxon>
    </lineage>
</organism>
<feature type="domain" description="Polymerase nucleotidyl transferase" evidence="1">
    <location>
        <begin position="13"/>
        <end position="85"/>
    </location>
</feature>
<dbReference type="Proteomes" id="UP000033423">
    <property type="component" value="Unassembled WGS sequence"/>
</dbReference>
<keyword evidence="3" id="KW-1185">Reference proteome</keyword>
<dbReference type="InterPro" id="IPR002934">
    <property type="entry name" value="Polymerase_NTP_transf_dom"/>
</dbReference>
<evidence type="ECO:0000313" key="2">
    <source>
        <dbReference type="EMBL" id="KJU81774.1"/>
    </source>
</evidence>
<evidence type="ECO:0000259" key="1">
    <source>
        <dbReference type="Pfam" id="PF01909"/>
    </source>
</evidence>
<dbReference type="AlphaFoldDB" id="A0A0F3GIK8"/>
<dbReference type="EMBL" id="LACI01002562">
    <property type="protein sequence ID" value="KJU81774.1"/>
    <property type="molecule type" value="Genomic_DNA"/>
</dbReference>
<evidence type="ECO:0000313" key="3">
    <source>
        <dbReference type="Proteomes" id="UP000033423"/>
    </source>
</evidence>
<dbReference type="PANTHER" id="PTHR37030:SF1">
    <property type="entry name" value="NUCLEOTIDYLTRANSFERASE"/>
    <property type="match status" value="1"/>
</dbReference>
<dbReference type="SUPFAM" id="SSF81301">
    <property type="entry name" value="Nucleotidyltransferase"/>
    <property type="match status" value="1"/>
</dbReference>
<dbReference type="CDD" id="cd05403">
    <property type="entry name" value="NT_KNTase_like"/>
    <property type="match status" value="1"/>
</dbReference>
<accession>A0A0F3GIK8</accession>
<sequence length="105" mass="12253">MDIEVYLREVTRRIAATFDPERIILFGSYAYGIPTSDSDIDIMVIMQTSEMPHKRAVPIRRLLRDIGMPKDIVVRTPEEFERFKDIVGTVIYPAAHRGRVLYERQ</sequence>
<protein>
    <submittedName>
        <fullName evidence="2">DNA polymerase subunit beta</fullName>
    </submittedName>
</protein>
<name>A0A0F3GIK8_9BACT</name>
<dbReference type="PANTHER" id="PTHR37030">
    <property type="entry name" value="NUCLEOTIDYLTRANSFERASE"/>
    <property type="match status" value="1"/>
</dbReference>
<dbReference type="Gene3D" id="3.30.460.10">
    <property type="entry name" value="Beta Polymerase, domain 2"/>
    <property type="match status" value="1"/>
</dbReference>
<dbReference type="Pfam" id="PF01909">
    <property type="entry name" value="NTP_transf_2"/>
    <property type="match status" value="1"/>
</dbReference>
<proteinExistence type="predicted"/>
<reference evidence="2 3" key="1">
    <citation type="submission" date="2015-02" db="EMBL/GenBank/DDBJ databases">
        <title>Single-cell genomics of uncultivated deep-branching MTB reveals a conserved set of magnetosome genes.</title>
        <authorList>
            <person name="Kolinko S."/>
            <person name="Richter M."/>
            <person name="Glockner F.O."/>
            <person name="Brachmann A."/>
            <person name="Schuler D."/>
        </authorList>
    </citation>
    <scope>NUCLEOTIDE SEQUENCE [LARGE SCALE GENOMIC DNA]</scope>
    <source>
        <strain evidence="2">TM-1</strain>
    </source>
</reference>